<accession>A0ABU9DTA4</accession>
<gene>
    <name evidence="5" type="ORF">WMW72_29855</name>
</gene>
<keyword evidence="2 4" id="KW-0472">Membrane</keyword>
<dbReference type="InterPro" id="IPR050768">
    <property type="entry name" value="UPF0353/GerABKA_families"/>
</dbReference>
<name>A0ABU9DTA4_9BACL</name>
<keyword evidence="4" id="KW-1133">Transmembrane helix</keyword>
<dbReference type="Pfam" id="PF03323">
    <property type="entry name" value="GerA"/>
    <property type="match status" value="1"/>
</dbReference>
<dbReference type="PANTHER" id="PTHR22550:SF5">
    <property type="entry name" value="LEUCINE ZIPPER PROTEIN 4"/>
    <property type="match status" value="1"/>
</dbReference>
<feature type="transmembrane region" description="Helical" evidence="4">
    <location>
        <begin position="281"/>
        <end position="303"/>
    </location>
</feature>
<evidence type="ECO:0000256" key="1">
    <source>
        <dbReference type="ARBA" id="ARBA00005278"/>
    </source>
</evidence>
<dbReference type="PANTHER" id="PTHR22550">
    <property type="entry name" value="SPORE GERMINATION PROTEIN"/>
    <property type="match status" value="1"/>
</dbReference>
<feature type="transmembrane region" description="Helical" evidence="4">
    <location>
        <begin position="404"/>
        <end position="431"/>
    </location>
</feature>
<evidence type="ECO:0000256" key="2">
    <source>
        <dbReference type="ARBA" id="ARBA00023136"/>
    </source>
</evidence>
<reference evidence="5 6" key="1">
    <citation type="submission" date="2024-04" db="EMBL/GenBank/DDBJ databases">
        <title>draft genome sequnece of Paenibacillus filicis.</title>
        <authorList>
            <person name="Kim D.-U."/>
        </authorList>
    </citation>
    <scope>NUCLEOTIDE SEQUENCE [LARGE SCALE GENOMIC DNA]</scope>
    <source>
        <strain evidence="5 6">KACC14197</strain>
    </source>
</reference>
<protein>
    <submittedName>
        <fullName evidence="5">Spore germination protein</fullName>
    </submittedName>
</protein>
<evidence type="ECO:0000313" key="6">
    <source>
        <dbReference type="Proteomes" id="UP001469365"/>
    </source>
</evidence>
<evidence type="ECO:0000313" key="5">
    <source>
        <dbReference type="EMBL" id="MEK8132110.1"/>
    </source>
</evidence>
<comment type="similarity">
    <text evidence="1">Belongs to the GerABKA family.</text>
</comment>
<organism evidence="5 6">
    <name type="scientific">Paenibacillus filicis</name>
    <dbReference type="NCBI Taxonomy" id="669464"/>
    <lineage>
        <taxon>Bacteria</taxon>
        <taxon>Bacillati</taxon>
        <taxon>Bacillota</taxon>
        <taxon>Bacilli</taxon>
        <taxon>Bacillales</taxon>
        <taxon>Paenibacillaceae</taxon>
        <taxon>Paenibacillus</taxon>
    </lineage>
</organism>
<feature type="transmembrane region" description="Helical" evidence="4">
    <location>
        <begin position="348"/>
        <end position="367"/>
    </location>
</feature>
<comment type="caution">
    <text evidence="5">The sequence shown here is derived from an EMBL/GenBank/DDBJ whole genome shotgun (WGS) entry which is preliminary data.</text>
</comment>
<proteinExistence type="inferred from homology"/>
<sequence length="492" mass="54450">MKLQQTVYALVRDLGRPADLKIDWVRIPGQEEPQAAVIALESITDRNLLYTKLIDPIQNEWVSKASQNQGHSLPGTLSVNGRAVPLSSDAMAAALFEGEALFLMHNRSEAIAVAMPNWNNRSVSEPERESTLIGPKDTFIEDLFVNISMIRRRIRDKALSVEEFIIGQSSKSKVMILSMRGLVNEKALEEFRQRLSAIRMDEVLDTTQIAYLVVDQKYTPFPMFQATERPDKAVSALMEGRFIVISDTTPTVLILPVTMTCLYETSDDYYFPSISGTFLRWVRLIGLAITLFLPALYIAITSINQDMFRIQFMLAVGASREGVPYPVYVEVVIMLILIELINEATVRLPKTIGGTATIVGGLIIGTAAAQSHLISYIMIVITATTAIGSYTAPNYMVGLAWRLCSFALVLLAIPWGLYGIVVGAGLIGMYLCSLESFGIPYTAPFSTFRYRDLFRDGLTRAAYRAFSAKPSTYSPQAGGKQSGLDASKEDQF</sequence>
<feature type="transmembrane region" description="Helical" evidence="4">
    <location>
        <begin position="373"/>
        <end position="392"/>
    </location>
</feature>
<evidence type="ECO:0000256" key="4">
    <source>
        <dbReference type="SAM" id="Phobius"/>
    </source>
</evidence>
<feature type="region of interest" description="Disordered" evidence="3">
    <location>
        <begin position="469"/>
        <end position="492"/>
    </location>
</feature>
<dbReference type="Proteomes" id="UP001469365">
    <property type="component" value="Unassembled WGS sequence"/>
</dbReference>
<dbReference type="RefSeq" id="WP_341419232.1">
    <property type="nucleotide sequence ID" value="NZ_JBBPCC010000026.1"/>
</dbReference>
<evidence type="ECO:0000256" key="3">
    <source>
        <dbReference type="SAM" id="MobiDB-lite"/>
    </source>
</evidence>
<dbReference type="InterPro" id="IPR004995">
    <property type="entry name" value="Spore_Ger"/>
</dbReference>
<keyword evidence="6" id="KW-1185">Reference proteome</keyword>
<dbReference type="PIRSF" id="PIRSF005690">
    <property type="entry name" value="GerBA"/>
    <property type="match status" value="1"/>
</dbReference>
<dbReference type="EMBL" id="JBBPCC010000026">
    <property type="protein sequence ID" value="MEK8132110.1"/>
    <property type="molecule type" value="Genomic_DNA"/>
</dbReference>
<keyword evidence="4" id="KW-0812">Transmembrane</keyword>